<proteinExistence type="predicted"/>
<dbReference type="InterPro" id="IPR013087">
    <property type="entry name" value="Znf_C2H2_type"/>
</dbReference>
<dbReference type="PROSITE" id="PS00028">
    <property type="entry name" value="ZINC_FINGER_C2H2_1"/>
    <property type="match status" value="1"/>
</dbReference>
<dbReference type="GeneTree" id="ENSGT00940000160595"/>
<dbReference type="GO" id="GO:0008270">
    <property type="term" value="F:zinc ion binding"/>
    <property type="evidence" value="ECO:0007669"/>
    <property type="project" value="UniProtKB-KW"/>
</dbReference>
<dbReference type="RefSeq" id="XP_023281697.1">
    <property type="nucleotide sequence ID" value="XM_023425929.1"/>
</dbReference>
<accession>A0A3B4YEC1</accession>
<feature type="region of interest" description="Disordered" evidence="2">
    <location>
        <begin position="589"/>
        <end position="734"/>
    </location>
</feature>
<dbReference type="SMART" id="SM00355">
    <property type="entry name" value="ZnF_C2H2"/>
    <property type="match status" value="6"/>
</dbReference>
<feature type="compositionally biased region" description="Polar residues" evidence="2">
    <location>
        <begin position="1"/>
        <end position="10"/>
    </location>
</feature>
<keyword evidence="1" id="KW-0479">Metal-binding</keyword>
<feature type="compositionally biased region" description="Basic residues" evidence="2">
    <location>
        <begin position="15"/>
        <end position="31"/>
    </location>
</feature>
<feature type="region of interest" description="Disordered" evidence="2">
    <location>
        <begin position="510"/>
        <end position="535"/>
    </location>
</feature>
<feature type="compositionally biased region" description="Polar residues" evidence="2">
    <location>
        <begin position="866"/>
        <end position="877"/>
    </location>
</feature>
<reference evidence="4" key="2">
    <citation type="submission" date="2025-09" db="UniProtKB">
        <authorList>
            <consortium name="Ensembl"/>
        </authorList>
    </citation>
    <scope>IDENTIFICATION</scope>
</reference>
<dbReference type="STRING" id="1841481.ENSSLDP00000027922"/>
<feature type="compositionally biased region" description="Polar residues" evidence="2">
    <location>
        <begin position="59"/>
        <end position="71"/>
    </location>
</feature>
<feature type="compositionally biased region" description="Basic residues" evidence="2">
    <location>
        <begin position="510"/>
        <end position="526"/>
    </location>
</feature>
<evidence type="ECO:0000313" key="5">
    <source>
        <dbReference type="Proteomes" id="UP000261360"/>
    </source>
</evidence>
<feature type="compositionally biased region" description="Polar residues" evidence="2">
    <location>
        <begin position="676"/>
        <end position="686"/>
    </location>
</feature>
<dbReference type="AlphaFoldDB" id="A0A3B4YEC1"/>
<dbReference type="GeneID" id="111669561"/>
<feature type="region of interest" description="Disordered" evidence="2">
    <location>
        <begin position="866"/>
        <end position="886"/>
    </location>
</feature>
<keyword evidence="5" id="KW-1185">Reference proteome</keyword>
<keyword evidence="1" id="KW-0863">Zinc-finger</keyword>
<feature type="region of interest" description="Disordered" evidence="2">
    <location>
        <begin position="1"/>
        <end position="79"/>
    </location>
</feature>
<dbReference type="KEGG" id="slal:111669561"/>
<evidence type="ECO:0000256" key="2">
    <source>
        <dbReference type="SAM" id="MobiDB-lite"/>
    </source>
</evidence>
<feature type="compositionally biased region" description="Basic and acidic residues" evidence="2">
    <location>
        <begin position="41"/>
        <end position="56"/>
    </location>
</feature>
<evidence type="ECO:0000256" key="1">
    <source>
        <dbReference type="PROSITE-ProRule" id="PRU00042"/>
    </source>
</evidence>
<dbReference type="Ensembl" id="ENSSLDT00000028763.1">
    <property type="protein sequence ID" value="ENSSLDP00000027922.1"/>
    <property type="gene ID" value="ENSSLDG00000021646.1"/>
</dbReference>
<evidence type="ECO:0000259" key="3">
    <source>
        <dbReference type="PROSITE" id="PS50157"/>
    </source>
</evidence>
<sequence>MDTSAATSTGDNKHRFTKRTRNWHKRLHLRKTAVQPPTMQSKDKRGPKKIAEEWEQSKVWPSSKKTPQKAQQAKHRTNDSGNTLKFTCSQCRDNLEYVPKDLVRHFEEKHRGSSPVFSCHMCAFNTHDFSCLQVHLLSHKDTFSSCSICNDNVQRTWPEFSAHLTNYHCHNGKYSCEMCKRFSTEDVKVFLEHIYVHNLGVEGANDDLLPPTKDKKQIGPKATTQTLCCQHCGYEASQKWLITKHIKAAHVCQNGNQRKKKKELHSIAMKPNDPIPKMKPRLTRSAVREMCWLTQDCLSLPGREFLDKYCHLSDPQTTLEETQQFLMKSVAGETGDQKWTKALKTVLSNVPQEVNLHPKSENGIMSNSSDLTVLTVKNKITVAQHGAAYAKRLKRMTSSDKETVFPESAADDTRGVIDQNGCQSNLNDHIPCPQIETKLHNDVSVSAQSEASECTQMQENRENQELKVDKEIEEHVKNHQEPMHEEVINISSELKLKKESVEQTSIHKVLPKNKRRKRRRKRKTASKKVDKRSSGLPLKIVLKKNPVKEKQWVSQSSLSPSGDGAMEDYHGLPSPHRTMETTAKLLQNAPLTEVQQKKWTKASKTDPTEGITSALQSKPAEELIPGCAAKPSGSKNMAENEPGMFGGSPSTHQEIRDDAERSQKFSETEVDRKSSAAKTGQSNSTAEVEMCPKNVPFHTSGSGMDCHVSDNKRSPAAGGVTPHSSYTQSSPVSQPVITPQGNLNLEDPSLALCLDQRQTEVPADSCPDLSSSTHLPVGKAIQQEPSPASGHRWQPAPRNQERTLKLVAINPSQLVKRPAGDQPVVVLNHPDADIPEVTRIMEVVNRYRGEVQKVMLSRRTLKALSSMNSEVPETNDPTDAPADSLRLGNNSVQERFILKMKLRRLSRKKYEVVGAVSPSRDVATKFRCWFCGRVFASQEMWMVHRQRHLMEWKRPNCENS</sequence>
<organism evidence="4 5">
    <name type="scientific">Seriola lalandi dorsalis</name>
    <dbReference type="NCBI Taxonomy" id="1841481"/>
    <lineage>
        <taxon>Eukaryota</taxon>
        <taxon>Metazoa</taxon>
        <taxon>Chordata</taxon>
        <taxon>Craniata</taxon>
        <taxon>Vertebrata</taxon>
        <taxon>Euteleostomi</taxon>
        <taxon>Actinopterygii</taxon>
        <taxon>Neopterygii</taxon>
        <taxon>Teleostei</taxon>
        <taxon>Neoteleostei</taxon>
        <taxon>Acanthomorphata</taxon>
        <taxon>Carangaria</taxon>
        <taxon>Carangiformes</taxon>
        <taxon>Carangidae</taxon>
        <taxon>Seriola</taxon>
    </lineage>
</organism>
<name>A0A3B4YEC1_SERLL</name>
<protein>
    <submittedName>
        <fullName evidence="4">Uncharacterized LOC111669561</fullName>
    </submittedName>
</protein>
<dbReference type="OrthoDB" id="6778897at2759"/>
<dbReference type="Proteomes" id="UP000261360">
    <property type="component" value="Unplaced"/>
</dbReference>
<dbReference type="PROSITE" id="PS50157">
    <property type="entry name" value="ZINC_FINGER_C2H2_2"/>
    <property type="match status" value="1"/>
</dbReference>
<reference evidence="4" key="1">
    <citation type="submission" date="2025-08" db="UniProtKB">
        <authorList>
            <consortium name="Ensembl"/>
        </authorList>
    </citation>
    <scope>IDENTIFICATION</scope>
</reference>
<feature type="compositionally biased region" description="Basic and acidic residues" evidence="2">
    <location>
        <begin position="653"/>
        <end position="674"/>
    </location>
</feature>
<feature type="compositionally biased region" description="Polar residues" evidence="2">
    <location>
        <begin position="722"/>
        <end position="734"/>
    </location>
</feature>
<keyword evidence="1" id="KW-0862">Zinc</keyword>
<feature type="domain" description="C2H2-type" evidence="3">
    <location>
        <begin position="926"/>
        <end position="953"/>
    </location>
</feature>
<evidence type="ECO:0000313" key="4">
    <source>
        <dbReference type="Ensembl" id="ENSSLDP00000027922.1"/>
    </source>
</evidence>